<gene>
    <name evidence="7" type="ORF">F2Q70_00017477</name>
</gene>
<evidence type="ECO:0000259" key="6">
    <source>
        <dbReference type="PROSITE" id="PS50808"/>
    </source>
</evidence>
<reference evidence="7" key="1">
    <citation type="submission" date="2019-12" db="EMBL/GenBank/DDBJ databases">
        <title>Genome sequencing and annotation of Brassica cretica.</title>
        <authorList>
            <person name="Studholme D.J."/>
            <person name="Sarris P.F."/>
        </authorList>
    </citation>
    <scope>NUCLEOTIDE SEQUENCE</scope>
    <source>
        <strain evidence="7">PFS-102/07</strain>
        <tissue evidence="7">Leaf</tissue>
    </source>
</reference>
<dbReference type="InterPro" id="IPR036236">
    <property type="entry name" value="Znf_C2H2_sf"/>
</dbReference>
<feature type="domain" description="BED-type" evidence="6">
    <location>
        <begin position="38"/>
        <end position="103"/>
    </location>
</feature>
<dbReference type="PROSITE" id="PS50808">
    <property type="entry name" value="ZF_BED"/>
    <property type="match status" value="1"/>
</dbReference>
<dbReference type="SUPFAM" id="SSF57667">
    <property type="entry name" value="beta-beta-alpha zinc fingers"/>
    <property type="match status" value="1"/>
</dbReference>
<protein>
    <recommendedName>
        <fullName evidence="6">BED-type domain-containing protein</fullName>
    </recommendedName>
</protein>
<evidence type="ECO:0000256" key="5">
    <source>
        <dbReference type="SAM" id="MobiDB-lite"/>
    </source>
</evidence>
<name>A0A8S9I0C9_BRACR</name>
<dbReference type="GO" id="GO:0006357">
    <property type="term" value="P:regulation of transcription by RNA polymerase II"/>
    <property type="evidence" value="ECO:0007669"/>
    <property type="project" value="TreeGrafter"/>
</dbReference>
<accession>A0A8S9I0C9</accession>
<dbReference type="InterPro" id="IPR053031">
    <property type="entry name" value="Cuticle_assoc_protein"/>
</dbReference>
<evidence type="ECO:0000256" key="1">
    <source>
        <dbReference type="ARBA" id="ARBA00022723"/>
    </source>
</evidence>
<keyword evidence="1" id="KW-0479">Metal-binding</keyword>
<proteinExistence type="predicted"/>
<comment type="caution">
    <text evidence="7">The sequence shown here is derived from an EMBL/GenBank/DDBJ whole genome shotgun (WGS) entry which is preliminary data.</text>
</comment>
<evidence type="ECO:0000256" key="3">
    <source>
        <dbReference type="ARBA" id="ARBA00022833"/>
    </source>
</evidence>
<evidence type="ECO:0000256" key="4">
    <source>
        <dbReference type="PROSITE-ProRule" id="PRU00027"/>
    </source>
</evidence>
<organism evidence="7">
    <name type="scientific">Brassica cretica</name>
    <name type="common">Mustard</name>
    <dbReference type="NCBI Taxonomy" id="69181"/>
    <lineage>
        <taxon>Eukaryota</taxon>
        <taxon>Viridiplantae</taxon>
        <taxon>Streptophyta</taxon>
        <taxon>Embryophyta</taxon>
        <taxon>Tracheophyta</taxon>
        <taxon>Spermatophyta</taxon>
        <taxon>Magnoliopsida</taxon>
        <taxon>eudicotyledons</taxon>
        <taxon>Gunneridae</taxon>
        <taxon>Pentapetalae</taxon>
        <taxon>rosids</taxon>
        <taxon>malvids</taxon>
        <taxon>Brassicales</taxon>
        <taxon>Brassicaceae</taxon>
        <taxon>Brassiceae</taxon>
        <taxon>Brassica</taxon>
    </lineage>
</organism>
<feature type="region of interest" description="Disordered" evidence="5">
    <location>
        <begin position="1"/>
        <end position="42"/>
    </location>
</feature>
<sequence length="110" mass="12207">MDNDKECLPNGGGGGPNGGQSSSGSQYPLVSSSHSKRTRRSKAWDYFTIGKDENGQERAYCKKCPKTYLWFRNCGTSNLKRHSGKCSLGLDGERKEKKIDDKVARENSVE</sequence>
<dbReference type="GO" id="GO:0008270">
    <property type="term" value="F:zinc ion binding"/>
    <property type="evidence" value="ECO:0007669"/>
    <property type="project" value="UniProtKB-KW"/>
</dbReference>
<dbReference type="GO" id="GO:1990837">
    <property type="term" value="F:sequence-specific double-stranded DNA binding"/>
    <property type="evidence" value="ECO:0007669"/>
    <property type="project" value="TreeGrafter"/>
</dbReference>
<dbReference type="GO" id="GO:0005634">
    <property type="term" value="C:nucleus"/>
    <property type="evidence" value="ECO:0007669"/>
    <property type="project" value="TreeGrafter"/>
</dbReference>
<keyword evidence="3" id="KW-0862">Zinc</keyword>
<dbReference type="Pfam" id="PF02892">
    <property type="entry name" value="zf-BED"/>
    <property type="match status" value="1"/>
</dbReference>
<evidence type="ECO:0000256" key="2">
    <source>
        <dbReference type="ARBA" id="ARBA00022771"/>
    </source>
</evidence>
<dbReference type="AlphaFoldDB" id="A0A8S9I0C9"/>
<dbReference type="PANTHER" id="PTHR34396">
    <property type="entry name" value="OS03G0264950 PROTEIN-RELATED"/>
    <property type="match status" value="1"/>
</dbReference>
<dbReference type="PANTHER" id="PTHR34396:SF25">
    <property type="entry name" value="BOUNDARY ELEMENT ASSOCIATED FACTOR"/>
    <property type="match status" value="1"/>
</dbReference>
<dbReference type="EMBL" id="QGKY02001250">
    <property type="protein sequence ID" value="KAF2562892.1"/>
    <property type="molecule type" value="Genomic_DNA"/>
</dbReference>
<dbReference type="SMART" id="SM00614">
    <property type="entry name" value="ZnF_BED"/>
    <property type="match status" value="1"/>
</dbReference>
<evidence type="ECO:0000313" key="7">
    <source>
        <dbReference type="EMBL" id="KAF2562892.1"/>
    </source>
</evidence>
<keyword evidence="2 4" id="KW-0863">Zinc-finger</keyword>
<dbReference type="InterPro" id="IPR003656">
    <property type="entry name" value="Znf_BED"/>
</dbReference>